<dbReference type="Proteomes" id="UP000615026">
    <property type="component" value="Unassembled WGS sequence"/>
</dbReference>
<accession>A0A928X280</accession>
<reference evidence="1" key="1">
    <citation type="submission" date="2020-10" db="EMBL/GenBank/DDBJ databases">
        <authorList>
            <person name="Castelo-Branco R."/>
            <person name="Eusebio N."/>
            <person name="Adriana R."/>
            <person name="Vieira A."/>
            <person name="Brugerolle De Fraissinette N."/>
            <person name="Rezende De Castro R."/>
            <person name="Schneider M.P."/>
            <person name="Vasconcelos V."/>
            <person name="Leao P.N."/>
        </authorList>
    </citation>
    <scope>NUCLEOTIDE SEQUENCE</scope>
    <source>
        <strain evidence="1">LEGE 11479</strain>
    </source>
</reference>
<dbReference type="RefSeq" id="WP_193992171.1">
    <property type="nucleotide sequence ID" value="NZ_JADEXP010000042.1"/>
</dbReference>
<comment type="caution">
    <text evidence="1">The sequence shown here is derived from an EMBL/GenBank/DDBJ whole genome shotgun (WGS) entry which is preliminary data.</text>
</comment>
<evidence type="ECO:0000313" key="1">
    <source>
        <dbReference type="EMBL" id="MBE9066426.1"/>
    </source>
</evidence>
<dbReference type="GO" id="GO:0110001">
    <property type="term" value="C:toxin-antitoxin complex"/>
    <property type="evidence" value="ECO:0007669"/>
    <property type="project" value="InterPro"/>
</dbReference>
<evidence type="ECO:0000313" key="2">
    <source>
        <dbReference type="Proteomes" id="UP000615026"/>
    </source>
</evidence>
<sequence length="100" mass="12208">MHIITRSRLVEFWEKHPDSKTSLLLWYKLTITAKWQNLVELREIFSSADQVENFTVFNVGGNKYRLIAFIDYTYQKVFIRNVLTHAEYDKDDWKKDIWYK</sequence>
<dbReference type="GO" id="GO:0003723">
    <property type="term" value="F:RNA binding"/>
    <property type="evidence" value="ECO:0007669"/>
    <property type="project" value="InterPro"/>
</dbReference>
<protein>
    <submittedName>
        <fullName evidence="1">Type II toxin-antitoxin system HigB family toxin</fullName>
    </submittedName>
</protein>
<dbReference type="Pfam" id="PF09907">
    <property type="entry name" value="HigB_toxin"/>
    <property type="match status" value="1"/>
</dbReference>
<keyword evidence="2" id="KW-1185">Reference proteome</keyword>
<gene>
    <name evidence="1" type="ORF">IQ260_07150</name>
</gene>
<dbReference type="GO" id="GO:0004519">
    <property type="term" value="F:endonuclease activity"/>
    <property type="evidence" value="ECO:0007669"/>
    <property type="project" value="InterPro"/>
</dbReference>
<dbReference type="EMBL" id="JADEXP010000042">
    <property type="protein sequence ID" value="MBE9066426.1"/>
    <property type="molecule type" value="Genomic_DNA"/>
</dbReference>
<name>A0A928X280_LEPEC</name>
<organism evidence="1 2">
    <name type="scientific">Leptolyngbya cf. ectocarpi LEGE 11479</name>
    <dbReference type="NCBI Taxonomy" id="1828722"/>
    <lineage>
        <taxon>Bacteria</taxon>
        <taxon>Bacillati</taxon>
        <taxon>Cyanobacteriota</taxon>
        <taxon>Cyanophyceae</taxon>
        <taxon>Leptolyngbyales</taxon>
        <taxon>Leptolyngbyaceae</taxon>
        <taxon>Leptolyngbya group</taxon>
        <taxon>Leptolyngbya</taxon>
    </lineage>
</organism>
<dbReference type="InterPro" id="IPR018669">
    <property type="entry name" value="Toxin_HigB"/>
</dbReference>
<dbReference type="AlphaFoldDB" id="A0A928X280"/>
<proteinExistence type="predicted"/>